<proteinExistence type="predicted"/>
<keyword evidence="2" id="KW-1185">Reference proteome</keyword>
<accession>A0ACB8CUH7</accession>
<organism evidence="1 2">
    <name type="scientific">Dermacentor silvarum</name>
    <name type="common">Tick</name>
    <dbReference type="NCBI Taxonomy" id="543639"/>
    <lineage>
        <taxon>Eukaryota</taxon>
        <taxon>Metazoa</taxon>
        <taxon>Ecdysozoa</taxon>
        <taxon>Arthropoda</taxon>
        <taxon>Chelicerata</taxon>
        <taxon>Arachnida</taxon>
        <taxon>Acari</taxon>
        <taxon>Parasitiformes</taxon>
        <taxon>Ixodida</taxon>
        <taxon>Ixodoidea</taxon>
        <taxon>Ixodidae</taxon>
        <taxon>Rhipicephalinae</taxon>
        <taxon>Dermacentor</taxon>
    </lineage>
</organism>
<reference evidence="1" key="1">
    <citation type="submission" date="2020-05" db="EMBL/GenBank/DDBJ databases">
        <title>Large-scale comparative analyses of tick genomes elucidate their genetic diversity and vector capacities.</title>
        <authorList>
            <person name="Jia N."/>
            <person name="Wang J."/>
            <person name="Shi W."/>
            <person name="Du L."/>
            <person name="Sun Y."/>
            <person name="Zhan W."/>
            <person name="Jiang J."/>
            <person name="Wang Q."/>
            <person name="Zhang B."/>
            <person name="Ji P."/>
            <person name="Sakyi L.B."/>
            <person name="Cui X."/>
            <person name="Yuan T."/>
            <person name="Jiang B."/>
            <person name="Yang W."/>
            <person name="Lam T.T.-Y."/>
            <person name="Chang Q."/>
            <person name="Ding S."/>
            <person name="Wang X."/>
            <person name="Zhu J."/>
            <person name="Ruan X."/>
            <person name="Zhao L."/>
            <person name="Wei J."/>
            <person name="Que T."/>
            <person name="Du C."/>
            <person name="Cheng J."/>
            <person name="Dai P."/>
            <person name="Han X."/>
            <person name="Huang E."/>
            <person name="Gao Y."/>
            <person name="Liu J."/>
            <person name="Shao H."/>
            <person name="Ye R."/>
            <person name="Li L."/>
            <person name="Wei W."/>
            <person name="Wang X."/>
            <person name="Wang C."/>
            <person name="Yang T."/>
            <person name="Huo Q."/>
            <person name="Li W."/>
            <person name="Guo W."/>
            <person name="Chen H."/>
            <person name="Zhou L."/>
            <person name="Ni X."/>
            <person name="Tian J."/>
            <person name="Zhou Y."/>
            <person name="Sheng Y."/>
            <person name="Liu T."/>
            <person name="Pan Y."/>
            <person name="Xia L."/>
            <person name="Li J."/>
            <person name="Zhao F."/>
            <person name="Cao W."/>
        </authorList>
    </citation>
    <scope>NUCLEOTIDE SEQUENCE</scope>
    <source>
        <strain evidence="1">Dsil-2018</strain>
    </source>
</reference>
<evidence type="ECO:0000313" key="1">
    <source>
        <dbReference type="EMBL" id="KAH7952830.1"/>
    </source>
</evidence>
<gene>
    <name evidence="1" type="ORF">HPB49_001560</name>
</gene>
<dbReference type="EMBL" id="CM023473">
    <property type="protein sequence ID" value="KAH7952830.1"/>
    <property type="molecule type" value="Genomic_DNA"/>
</dbReference>
<name>A0ACB8CUH7_DERSI</name>
<dbReference type="Proteomes" id="UP000821865">
    <property type="component" value="Chromosome 4"/>
</dbReference>
<evidence type="ECO:0000313" key="2">
    <source>
        <dbReference type="Proteomes" id="UP000821865"/>
    </source>
</evidence>
<comment type="caution">
    <text evidence="1">The sequence shown here is derived from an EMBL/GenBank/DDBJ whole genome shotgun (WGS) entry which is preliminary data.</text>
</comment>
<sequence length="1268" mass="136759">MTAGSANATQFPMMVIAYGGVPFLLAYFAFLGFVTFPAMRLESNLAQFAGDGNRGIFSTVPLFFGIGYTITAYVVSHAVADTMALSDALALLMSWTRSFDWHHDCPGGWMTRNFSCYAILRGSTPCKLARDELTGTFRDDTLTEGLPLATGNQVLLVPSKHYKDEADGCIPDLPDTAAPYHFRRQAIWEPGAFDLFRAEPIFAIAVIWLLVFAIAHRGFLKLKTMWSNALYVSLESVGVTGTIYLSIERLNCFKNRFQEDVMFVLVADTASKGIGTFVSFLFLGHLSYATGISIHMLIHTDFNLIVSILPQAVSMVPFPELWSRIHYLWVVSMMLPKFGGAKGFAVVSNSQNNLRLLLLALEFIVILQLYGAKRLEVDSRLMTNQAPSPFVKFCWTSVIPLTLILLLSAKMLRPLFLDRQYPRFLTALIAWVQLVELSFIPMYAFVFMLWTKLSLRDCLVPLPTWVPVSWEQAMLYRQQLAAEGLDAHNFEPSPVAEPAAVVVTPATPQEQKTNSSSDQLGTHLILTTEAQMSPSTSDWRFDSSEECNGAPPVKFRSPPDKEIPESGTFYKSRPLSSLWRLVKSKTAEAAASPPLPRTKDVRRTGTLRSVARPITEAANKPAQMPAATASQPRQKLTSVNRDDHGLVLPSAIPDVAPPAAVATHDNAARSDSELHREMDHPVHSLVHKRLAETPSQIMYYKSEVAPSIENSKQIARGREGTAAVVEQSLGPDPTVLSRLRHLLDSELGGEVGVNQQPLGGGAVQDAAPLLPSDSRWSYVRLSHAGTTVPEKPETSSAIPLQAATDPAKGEGPRGSQEHPVPAESPKRTKKGKVSTPSKKQGTRSPLKADHGKAKSPPFPASDGMKNNVSPESGALPELPPPPTKPPQQKRHHGSPTRKSRKGLTVVPSPARMLRSPLKASDGLSPRAAVPPLSLAKPTRANKATGSRKKTGGAADVTSPATVASPNSACQKSSDEKAVKSDRPLASDKNEAVASGALLPAMELPSPSRKSVPSPGRKALHQHKRLDAAVAATSSKVLEKKPPSRKGAARVQPSGEWLSAAPSPTRHAVNAHQVVLSSPRLKAKKSKAVAQKGTSREKAQPGADKPAAVDSSVLAAHSFDGYPLDVSASLAIGSTTSPPLSEYEEPDHASEEQHVAPPPETGHAFLPEERKNTVVEEPSRYGHANPPALQDGAELKEAAASLPADMAPAVTLVKLHESSATHTPTSQTDLGAPVLAPVSAQNNEGRAGGLETGEMQVEQDRDLLPKQDG</sequence>
<protein>
    <submittedName>
        <fullName evidence="1">Uncharacterized protein</fullName>
    </submittedName>
</protein>